<organism evidence="8 9">
    <name type="scientific">Opisthorchis felineus</name>
    <dbReference type="NCBI Taxonomy" id="147828"/>
    <lineage>
        <taxon>Eukaryota</taxon>
        <taxon>Metazoa</taxon>
        <taxon>Spiralia</taxon>
        <taxon>Lophotrochozoa</taxon>
        <taxon>Platyhelminthes</taxon>
        <taxon>Trematoda</taxon>
        <taxon>Digenea</taxon>
        <taxon>Opisthorchiida</taxon>
        <taxon>Opisthorchiata</taxon>
        <taxon>Opisthorchiidae</taxon>
        <taxon>Opisthorchis</taxon>
    </lineage>
</organism>
<feature type="region of interest" description="Disordered" evidence="6">
    <location>
        <begin position="737"/>
        <end position="825"/>
    </location>
</feature>
<keyword evidence="3" id="KW-0067">ATP-binding</keyword>
<feature type="compositionally biased region" description="Basic and acidic residues" evidence="6">
    <location>
        <begin position="899"/>
        <end position="911"/>
    </location>
</feature>
<comment type="caution">
    <text evidence="8">The sequence shown here is derived from an EMBL/GenBank/DDBJ whole genome shotgun (WGS) entry which is preliminary data.</text>
</comment>
<feature type="compositionally biased region" description="Polar residues" evidence="6">
    <location>
        <begin position="1464"/>
        <end position="1480"/>
    </location>
</feature>
<evidence type="ECO:0000313" key="8">
    <source>
        <dbReference type="EMBL" id="TGZ64237.1"/>
    </source>
</evidence>
<feature type="region of interest" description="Disordered" evidence="6">
    <location>
        <begin position="2079"/>
        <end position="2121"/>
    </location>
</feature>
<dbReference type="InterPro" id="IPR027417">
    <property type="entry name" value="P-loop_NTPase"/>
</dbReference>
<feature type="compositionally biased region" description="Polar residues" evidence="6">
    <location>
        <begin position="863"/>
        <end position="893"/>
    </location>
</feature>
<evidence type="ECO:0000256" key="1">
    <source>
        <dbReference type="ARBA" id="ARBA00004245"/>
    </source>
</evidence>
<gene>
    <name evidence="8" type="ORF">CRM22_006474</name>
</gene>
<dbReference type="GO" id="GO:0005856">
    <property type="term" value="C:cytoskeleton"/>
    <property type="evidence" value="ECO:0007669"/>
    <property type="project" value="UniProtKB-SubCell"/>
</dbReference>
<feature type="region of interest" description="Disordered" evidence="6">
    <location>
        <begin position="2135"/>
        <end position="2158"/>
    </location>
</feature>
<dbReference type="OrthoDB" id="8862460at2759"/>
<protein>
    <recommendedName>
        <fullName evidence="7">Kinesin motor domain-containing protein</fullName>
    </recommendedName>
</protein>
<dbReference type="GO" id="GO:0008017">
    <property type="term" value="F:microtubule binding"/>
    <property type="evidence" value="ECO:0007669"/>
    <property type="project" value="InterPro"/>
</dbReference>
<feature type="region of interest" description="Disordered" evidence="6">
    <location>
        <begin position="861"/>
        <end position="911"/>
    </location>
</feature>
<dbReference type="SUPFAM" id="SSF52540">
    <property type="entry name" value="P-loop containing nucleoside triphosphate hydrolases"/>
    <property type="match status" value="1"/>
</dbReference>
<comment type="similarity">
    <text evidence="5">Belongs to the TRAFAC class myosin-kinesin ATPase superfamily. Kinesin family.</text>
</comment>
<keyword evidence="2" id="KW-0547">Nucleotide-binding</keyword>
<feature type="domain" description="Kinesin motor" evidence="7">
    <location>
        <begin position="341"/>
        <end position="735"/>
    </location>
</feature>
<dbReference type="GO" id="GO:0003777">
    <property type="term" value="F:microtubule motor activity"/>
    <property type="evidence" value="ECO:0007669"/>
    <property type="project" value="InterPro"/>
</dbReference>
<evidence type="ECO:0000256" key="3">
    <source>
        <dbReference type="ARBA" id="ARBA00022840"/>
    </source>
</evidence>
<keyword evidence="4" id="KW-0963">Cytoplasm</keyword>
<dbReference type="InterPro" id="IPR036961">
    <property type="entry name" value="Kinesin_motor_dom_sf"/>
</dbReference>
<dbReference type="STRING" id="147828.A0A4S2LTH0"/>
<name>A0A4S2LTH0_OPIFE</name>
<evidence type="ECO:0000259" key="7">
    <source>
        <dbReference type="PROSITE" id="PS50067"/>
    </source>
</evidence>
<keyword evidence="4" id="KW-0206">Cytoskeleton</keyword>
<accession>A0A4S2LTH0</accession>
<dbReference type="InterPro" id="IPR027640">
    <property type="entry name" value="Kinesin-like_fam"/>
</dbReference>
<feature type="region of interest" description="Disordered" evidence="6">
    <location>
        <begin position="1967"/>
        <end position="1994"/>
    </location>
</feature>
<evidence type="ECO:0000256" key="5">
    <source>
        <dbReference type="PROSITE-ProRule" id="PRU00283"/>
    </source>
</evidence>
<feature type="compositionally biased region" description="Low complexity" evidence="6">
    <location>
        <begin position="1801"/>
        <end position="1818"/>
    </location>
</feature>
<feature type="region of interest" description="Disordered" evidence="6">
    <location>
        <begin position="1464"/>
        <end position="1492"/>
    </location>
</feature>
<dbReference type="GO" id="GO:0007018">
    <property type="term" value="P:microtubule-based movement"/>
    <property type="evidence" value="ECO:0007669"/>
    <property type="project" value="InterPro"/>
</dbReference>
<comment type="subcellular location">
    <subcellularLocation>
        <location evidence="1">Cytoplasm</location>
        <location evidence="1">Cytoskeleton</location>
    </subcellularLocation>
</comment>
<dbReference type="SMART" id="SM00129">
    <property type="entry name" value="KISc"/>
    <property type="match status" value="1"/>
</dbReference>
<keyword evidence="9" id="KW-1185">Reference proteome</keyword>
<dbReference type="EMBL" id="SJOL01006831">
    <property type="protein sequence ID" value="TGZ64237.1"/>
    <property type="molecule type" value="Genomic_DNA"/>
</dbReference>
<feature type="compositionally biased region" description="Polar residues" evidence="6">
    <location>
        <begin position="2079"/>
        <end position="2089"/>
    </location>
</feature>
<feature type="compositionally biased region" description="Basic residues" evidence="6">
    <location>
        <begin position="794"/>
        <end position="803"/>
    </location>
</feature>
<evidence type="ECO:0000313" key="9">
    <source>
        <dbReference type="Proteomes" id="UP000308267"/>
    </source>
</evidence>
<feature type="region of interest" description="Disordered" evidence="6">
    <location>
        <begin position="2008"/>
        <end position="2041"/>
    </location>
</feature>
<feature type="region of interest" description="Disordered" evidence="6">
    <location>
        <begin position="1408"/>
        <end position="1450"/>
    </location>
</feature>
<feature type="region of interest" description="Disordered" evidence="6">
    <location>
        <begin position="1159"/>
        <end position="1183"/>
    </location>
</feature>
<dbReference type="PROSITE" id="PS50067">
    <property type="entry name" value="KINESIN_MOTOR_2"/>
    <property type="match status" value="1"/>
</dbReference>
<evidence type="ECO:0000256" key="4">
    <source>
        <dbReference type="ARBA" id="ARBA00023212"/>
    </source>
</evidence>
<dbReference type="InterPro" id="IPR001752">
    <property type="entry name" value="Kinesin_motor_dom"/>
</dbReference>
<dbReference type="PANTHER" id="PTHR21608">
    <property type="entry name" value="KINESIN-LIKE PROTEIN CG14535"/>
    <property type="match status" value="1"/>
</dbReference>
<dbReference type="Gene3D" id="3.40.850.10">
    <property type="entry name" value="Kinesin motor domain"/>
    <property type="match status" value="1"/>
</dbReference>
<evidence type="ECO:0000256" key="2">
    <source>
        <dbReference type="ARBA" id="ARBA00022741"/>
    </source>
</evidence>
<dbReference type="PANTHER" id="PTHR21608:SF7">
    <property type="entry name" value="KINESIN-LIKE PROTEIN CG14535"/>
    <property type="match status" value="1"/>
</dbReference>
<dbReference type="GO" id="GO:0005524">
    <property type="term" value="F:ATP binding"/>
    <property type="evidence" value="ECO:0007669"/>
    <property type="project" value="UniProtKB-KW"/>
</dbReference>
<comment type="caution">
    <text evidence="5">Lacks conserved residue(s) required for the propagation of feature annotation.</text>
</comment>
<dbReference type="Pfam" id="PF00225">
    <property type="entry name" value="Kinesin"/>
    <property type="match status" value="1"/>
</dbReference>
<evidence type="ECO:0000256" key="6">
    <source>
        <dbReference type="SAM" id="MobiDB-lite"/>
    </source>
</evidence>
<sequence length="2270" mass="249166">MHTFMSYVPLSGSSGSPYPTPRNPVESFAYLRGFPSQCHIRPANANGSRLRHPVIEFPKNLLNEPHENVYVHKLKNCSTQKSQLFGQHKRRIFPSKSSQPRRNLCPLTKCIPACSAESYVDSTPRRDQSSYPFVSRLHYPLPTHTLAVSGFTEASSFIASTWSNSDNIVQLNYSKSIPFPTAAVAATQPIIQIPRGSIKFSHLIKTDHSISKLMHPTVRESSSVDIVESTGSPGITESQESAAVVQADGCGHKNEISRLHSLPQISSAGPLSPRVGQKLGTRTKNAKKHPISNDWSHAITAQYTRTHFTGFAAAIHKHPPPVPPGFLKITHYIPTSDATCMVKTILRLVPPEASKFGSLGTCLTIEKRRKQATLICPSSSTAIPVSQRRAGFGAPKMFAFDEVFSEQEATSDLCASALPDIIQAVVSGSDCCLIVLTNCRSNQGGCITGSDKPPTDLGIIPCSISWLFKLIAEQKEQTGARFSVRVSALEVDGQDESVKDLLVEVAQASDASGAHPPGLYLREESVSGAPMENQSELRAPTPEKAAFYLDSALNARTRVNKQHATAFLQSDALHTASDLQTSNLNTSHFFFTLHLYQYRIEKCGGSSEVSGGRSRLHLIELDARCPDARDVASVASRTSTTISSNTPSSAPQLITTISRMTKTRLSTDSIISVILSILSGQTYIPYRNSHLARLLRDCLGGVNCQHCVVIEASSGAHHYAENLQLLQLIQRIQHHRKRRNPSRLVSAGSEMSGTADKPCHGTSSEDSSSCDSFGLRRANRIRMHTGPYSGSRRSAFHRTKAEKRRSNVLNGTHSSERDYTSSSEQSCDTVIFLGRHEYHGSMAAEIESQQSKPGPCRIINGSIGETQPDNVDSGLPNQLTENSLPSDATQAPTGSGDCNEIKASTKERPEGRAKTIVEFRRANTRGNVHAWSRAAVKNAIETLSTQKEQWVDGPKANFSPKKLVNAEPIQMTCQSRTTKRECLTMEDKNTQSEETADRWAVEDCSAQTEVYGDRTIGFSESSTPPCHKVLSTGIKSHNFSQTHDYGLYGNTHPPDESAVDKGGQGFLQTVSGTQEMTGHFPGLSPCAQCDRLTANEVPTELGKLHLTGQWVEPIVGCSACSATDALVTRGRSTFLPLVTNQTRIRTQEADISIQNDLTVEESNHPSPGPHEQHHEKSPYRTHNPLNFNPFVTEWLRKHRVLTSSIEVDEQYAEKVGETKLPNDENRKVELIQNGHAHMEHPAATPNYLIGGPTTDAEKAINRPYVSAAQAEIRETVCQKCNKLASQKPNRMIQPGEICDSDDHFSSKEINSNFARIAKWVKSVAMETGDTTVAEQRGVKTGKITSNDGACLLNPIRNPNKTEGTKMRVLRLLFPAGLSNDTTIVRPPTTCLHANTFSTLNAIPQTETEPTMSATEIPVPCVPTLSPGNYRHRRGRSVPPRGFKQSGTRQLTSQATLHTLASNDISTTHPNILSSEIPTTREQSDFPGSLELRRPDGSSNPHLHLQEQGLNADILQRHLENQPIPLCTKLYQHPRCRHFTFCGPKNKTVGTKHVARHGAEDEIYGSIQPSFLCANIHHSLQKKYRSPEFGKHLGRPNDKTKMYEKQVSLETPKARQRPRSYCSSLNSVHSDETGICNPKARHPSDQPFELGEKHVMIIGAKTRNTKEARSKSSKGRLGFLTSPLFGKRREKVHDAIQKTGPLDNEKHKLKSNKTNPTTAQIHAPRLSIAAPASLEFRPAETSPFKQQVTHTSVRIADVGMQHDCATRRTCAEGTRLPCPRIPSHSSRKMHSTRWPDMKHGSPKFSSKQSSSGHGSECSSNPYPQVGTEIHEGFSCPGHQYQCPHYRRPNRARHTESNQVSSTTVTKHRCRICFHRRCDCATEAGMKFGTLDEHKTIRCGLHGRNVTRCSSSRTDCKIPLEPYRKYSVTDSVGACAMITESNVKNRTLVSPSVKSSVITQGSVGVRVGGGHTSSGYESIVRDSEVSSHADSTSGSSIGCQAEAICSERSSTIPATEIGKTHDGNRTTPSSAFPSDTKEKQQTLSPGLQDLNFERHAGQFANSNCSPASRTMTNGQQAMTTNVLNPQNSNCLSASSSSSTSRRSHSAPPCSEDTSEATTSSPISVRYVPPKATTTVVSSLTTSVENSGAAKTDEPSVVANEPHQEEIQEMLRRIRYERIYDLLAQQDTLKMELMKAKDRLMIDPATWSFDVCVAEQMDPDDEGFLDALELETEILQKRVDACKSRVMLITCFDIRTEAEINQPSAITTSSSGF</sequence>
<feature type="region of interest" description="Disordered" evidence="6">
    <location>
        <begin position="1774"/>
        <end position="1821"/>
    </location>
</feature>
<proteinExistence type="inferred from homology"/>
<dbReference type="Proteomes" id="UP000308267">
    <property type="component" value="Unassembled WGS sequence"/>
</dbReference>
<reference evidence="8 9" key="1">
    <citation type="journal article" date="2019" name="BMC Genomics">
        <title>New insights from Opisthorchis felineus genome: update on genomics of the epidemiologically important liver flukes.</title>
        <authorList>
            <person name="Ershov N.I."/>
            <person name="Mordvinov V.A."/>
            <person name="Prokhortchouk E.B."/>
            <person name="Pakharukova M.Y."/>
            <person name="Gunbin K.V."/>
            <person name="Ustyantsev K."/>
            <person name="Genaev M.A."/>
            <person name="Blinov A.G."/>
            <person name="Mazur A."/>
            <person name="Boulygina E."/>
            <person name="Tsygankova S."/>
            <person name="Khrameeva E."/>
            <person name="Chekanov N."/>
            <person name="Fan G."/>
            <person name="Xiao A."/>
            <person name="Zhang H."/>
            <person name="Xu X."/>
            <person name="Yang H."/>
            <person name="Solovyev V."/>
            <person name="Lee S.M."/>
            <person name="Liu X."/>
            <person name="Afonnikov D.A."/>
            <person name="Skryabin K.G."/>
        </authorList>
    </citation>
    <scope>NUCLEOTIDE SEQUENCE [LARGE SCALE GENOMIC DNA]</scope>
    <source>
        <strain evidence="8">AK-0245</strain>
        <tissue evidence="8">Whole organism</tissue>
    </source>
</reference>